<reference evidence="2 3" key="1">
    <citation type="submission" date="2019-11" db="EMBL/GenBank/DDBJ databases">
        <title>Whole genome sequence of Oryza granulata.</title>
        <authorList>
            <person name="Li W."/>
        </authorList>
    </citation>
    <scope>NUCLEOTIDE SEQUENCE [LARGE SCALE GENOMIC DNA]</scope>
    <source>
        <strain evidence="3">cv. Menghai</strain>
        <tissue evidence="2">Leaf</tissue>
    </source>
</reference>
<accession>A0A6G1BZ45</accession>
<protein>
    <submittedName>
        <fullName evidence="2">Uncharacterized protein</fullName>
    </submittedName>
</protein>
<comment type="caution">
    <text evidence="2">The sequence shown here is derived from an EMBL/GenBank/DDBJ whole genome shotgun (WGS) entry which is preliminary data.</text>
</comment>
<keyword evidence="3" id="KW-1185">Reference proteome</keyword>
<organism evidence="2 3">
    <name type="scientific">Oryza meyeriana var. granulata</name>
    <dbReference type="NCBI Taxonomy" id="110450"/>
    <lineage>
        <taxon>Eukaryota</taxon>
        <taxon>Viridiplantae</taxon>
        <taxon>Streptophyta</taxon>
        <taxon>Embryophyta</taxon>
        <taxon>Tracheophyta</taxon>
        <taxon>Spermatophyta</taxon>
        <taxon>Magnoliopsida</taxon>
        <taxon>Liliopsida</taxon>
        <taxon>Poales</taxon>
        <taxon>Poaceae</taxon>
        <taxon>BOP clade</taxon>
        <taxon>Oryzoideae</taxon>
        <taxon>Oryzeae</taxon>
        <taxon>Oryzinae</taxon>
        <taxon>Oryza</taxon>
        <taxon>Oryza meyeriana</taxon>
    </lineage>
</organism>
<gene>
    <name evidence="2" type="ORF">E2562_023197</name>
</gene>
<evidence type="ECO:0000256" key="1">
    <source>
        <dbReference type="SAM" id="MobiDB-lite"/>
    </source>
</evidence>
<feature type="region of interest" description="Disordered" evidence="1">
    <location>
        <begin position="250"/>
        <end position="356"/>
    </location>
</feature>
<dbReference type="EMBL" id="SPHZ02000011">
    <property type="protein sequence ID" value="KAF0893172.1"/>
    <property type="molecule type" value="Genomic_DNA"/>
</dbReference>
<dbReference type="OrthoDB" id="720316at2759"/>
<dbReference type="AlphaFoldDB" id="A0A6G1BZ45"/>
<feature type="compositionally biased region" description="Pro residues" evidence="1">
    <location>
        <begin position="314"/>
        <end position="324"/>
    </location>
</feature>
<evidence type="ECO:0000313" key="3">
    <source>
        <dbReference type="Proteomes" id="UP000479710"/>
    </source>
</evidence>
<proteinExistence type="predicted"/>
<evidence type="ECO:0000313" key="2">
    <source>
        <dbReference type="EMBL" id="KAF0893172.1"/>
    </source>
</evidence>
<name>A0A6G1BZ45_9ORYZ</name>
<dbReference type="Proteomes" id="UP000479710">
    <property type="component" value="Unassembled WGS sequence"/>
</dbReference>
<sequence length="386" mass="40425">MLRARPIKGPGPYRFFSAAATRRERRDHDGGRCRSRTLAVVTGDGGARALDPRIHSALAPLDLPLRFFFFFSVVSGSPRSLADGDGVLLRFLLRRRFFLLGVLRRLLADTGTCPFLLLGFGLRRRRGLLLHFVSGVHAVELAGEDGASAARRLSGLHPVDVSASGLVAGLQPFESSSPSGCVAGLHPVDSSTSRRFAGLHPVDSSSSGCFTGLHPVDASAPCRLAGLHPVDSSAPGRVAGLHAIVTSSPGSVAGQHPLDFSPPGSVTGLHPIDSSAPGRVAGLHPLYSSPPGSVTGLHTVEPSAPGRVAGLPPDYTPSSPPPRAASPDYSPSTPAPSPVRSDAEAGTSALRRRHHPYQRSGFSIACLSRTVRVTGGHHRRALLQGY</sequence>